<evidence type="ECO:0000313" key="2">
    <source>
        <dbReference type="EMBL" id="KEQ24045.1"/>
    </source>
</evidence>
<proteinExistence type="predicted"/>
<dbReference type="RefSeq" id="WP_036686163.1">
    <property type="nucleotide sequence ID" value="NZ_JNVM01000017.1"/>
</dbReference>
<dbReference type="OrthoDB" id="9803079at2"/>
<keyword evidence="3" id="KW-1185">Reference proteome</keyword>
<dbReference type="eggNOG" id="COG0346">
    <property type="taxonomic scope" value="Bacteria"/>
</dbReference>
<dbReference type="PANTHER" id="PTHR36437:SF2">
    <property type="entry name" value="GLYOXALASE_BLEOMYCIN RESISTANCE PROTEIN_DIOXYGENASE"/>
    <property type="match status" value="1"/>
</dbReference>
<comment type="caution">
    <text evidence="2">The sequence shown here is derived from an EMBL/GenBank/DDBJ whole genome shotgun (WGS) entry which is preliminary data.</text>
</comment>
<evidence type="ECO:0000313" key="3">
    <source>
        <dbReference type="Proteomes" id="UP000028123"/>
    </source>
</evidence>
<reference evidence="2 3" key="1">
    <citation type="submission" date="2014-06" db="EMBL/GenBank/DDBJ databases">
        <title>Draft genome sequence of Paenibacillus sp. MSt1.</title>
        <authorList>
            <person name="Aw Y.K."/>
            <person name="Ong K.S."/>
            <person name="Gan H.M."/>
            <person name="Lee S.M."/>
        </authorList>
    </citation>
    <scope>NUCLEOTIDE SEQUENCE [LARGE SCALE GENOMIC DNA]</scope>
    <source>
        <strain evidence="2 3">MSt1</strain>
    </source>
</reference>
<dbReference type="InterPro" id="IPR037523">
    <property type="entry name" value="VOC_core"/>
</dbReference>
<dbReference type="EMBL" id="JNVM01000017">
    <property type="protein sequence ID" value="KEQ24045.1"/>
    <property type="molecule type" value="Genomic_DNA"/>
</dbReference>
<feature type="domain" description="VOC" evidence="1">
    <location>
        <begin position="4"/>
        <end position="120"/>
    </location>
</feature>
<dbReference type="AlphaFoldDB" id="A0A081P022"/>
<name>A0A081P022_9BACL</name>
<dbReference type="Proteomes" id="UP000028123">
    <property type="component" value="Unassembled WGS sequence"/>
</dbReference>
<evidence type="ECO:0000259" key="1">
    <source>
        <dbReference type="PROSITE" id="PS51819"/>
    </source>
</evidence>
<gene>
    <name evidence="2" type="ORF">ET33_10035</name>
</gene>
<dbReference type="InterPro" id="IPR004360">
    <property type="entry name" value="Glyas_Fos-R_dOase_dom"/>
</dbReference>
<organism evidence="2 3">
    <name type="scientific">Paenibacillus tyrfis</name>
    <dbReference type="NCBI Taxonomy" id="1501230"/>
    <lineage>
        <taxon>Bacteria</taxon>
        <taxon>Bacillati</taxon>
        <taxon>Bacillota</taxon>
        <taxon>Bacilli</taxon>
        <taxon>Bacillales</taxon>
        <taxon>Paenibacillaceae</taxon>
        <taxon>Paenibacillus</taxon>
    </lineage>
</organism>
<sequence>MIKKIATTAVYVEDQQKAKTFWTEKVGFEVVAERQMMPGASWLEVAPKGAESALVLYPKSMMKNWAELKPSIVFVCDDIEKTYETMKANGVTFEGELQKMQWGSFATFLDEDGNSFLLKG</sequence>
<dbReference type="CDD" id="cd07263">
    <property type="entry name" value="VOC_like"/>
    <property type="match status" value="1"/>
</dbReference>
<dbReference type="Pfam" id="PF00903">
    <property type="entry name" value="Glyoxalase"/>
    <property type="match status" value="1"/>
</dbReference>
<dbReference type="PANTHER" id="PTHR36437">
    <property type="entry name" value="GLYOXALASE/BLEOMYCIN RESISTANCE PROTEIN/DIOXYGENASE"/>
    <property type="match status" value="1"/>
</dbReference>
<dbReference type="SUPFAM" id="SSF54593">
    <property type="entry name" value="Glyoxalase/Bleomycin resistance protein/Dihydroxybiphenyl dioxygenase"/>
    <property type="match status" value="1"/>
</dbReference>
<accession>A0A081P022</accession>
<protein>
    <recommendedName>
        <fullName evidence="1">VOC domain-containing protein</fullName>
    </recommendedName>
</protein>
<dbReference type="Gene3D" id="3.10.180.10">
    <property type="entry name" value="2,3-Dihydroxybiphenyl 1,2-Dioxygenase, domain 1"/>
    <property type="match status" value="1"/>
</dbReference>
<dbReference type="PROSITE" id="PS51819">
    <property type="entry name" value="VOC"/>
    <property type="match status" value="1"/>
</dbReference>
<dbReference type="InterPro" id="IPR029068">
    <property type="entry name" value="Glyas_Bleomycin-R_OHBP_Dase"/>
</dbReference>